<evidence type="ECO:0000313" key="2">
    <source>
        <dbReference type="Proteomes" id="UP001595792"/>
    </source>
</evidence>
<gene>
    <name evidence="1" type="ORF">ACFOUY_09465</name>
</gene>
<name>A0ABV8NJL1_9SPHI</name>
<protein>
    <submittedName>
        <fullName evidence="1">Uncharacterized protein</fullName>
    </submittedName>
</protein>
<keyword evidence="2" id="KW-1185">Reference proteome</keyword>
<reference evidence="2" key="1">
    <citation type="journal article" date="2019" name="Int. J. Syst. Evol. Microbiol.">
        <title>The Global Catalogue of Microorganisms (GCM) 10K type strain sequencing project: providing services to taxonomists for standard genome sequencing and annotation.</title>
        <authorList>
            <consortium name="The Broad Institute Genomics Platform"/>
            <consortium name="The Broad Institute Genome Sequencing Center for Infectious Disease"/>
            <person name="Wu L."/>
            <person name="Ma J."/>
        </authorList>
    </citation>
    <scope>NUCLEOTIDE SEQUENCE [LARGE SCALE GENOMIC DNA]</scope>
    <source>
        <strain evidence="2">CCM 8689</strain>
    </source>
</reference>
<dbReference type="RefSeq" id="WP_378960264.1">
    <property type="nucleotide sequence ID" value="NZ_JBHRXC010000016.1"/>
</dbReference>
<accession>A0ABV8NJL1</accession>
<comment type="caution">
    <text evidence="1">The sequence shown here is derived from an EMBL/GenBank/DDBJ whole genome shotgun (WGS) entry which is preliminary data.</text>
</comment>
<dbReference type="Proteomes" id="UP001595792">
    <property type="component" value="Unassembled WGS sequence"/>
</dbReference>
<sequence length="84" mass="9850">MMKRKNRNERQNLEKIAQALRLLQSLEEMELSKSDAFEVQLTKGLLMGTIELSGYRAKYHWLFGLRLLKAPTPQPINNHLKIRT</sequence>
<evidence type="ECO:0000313" key="1">
    <source>
        <dbReference type="EMBL" id="MFC4196924.1"/>
    </source>
</evidence>
<organism evidence="1 2">
    <name type="scientific">Pedobacter jamesrossensis</name>
    <dbReference type="NCBI Taxonomy" id="1908238"/>
    <lineage>
        <taxon>Bacteria</taxon>
        <taxon>Pseudomonadati</taxon>
        <taxon>Bacteroidota</taxon>
        <taxon>Sphingobacteriia</taxon>
        <taxon>Sphingobacteriales</taxon>
        <taxon>Sphingobacteriaceae</taxon>
        <taxon>Pedobacter</taxon>
    </lineage>
</organism>
<proteinExistence type="predicted"/>
<dbReference type="EMBL" id="JBHSBY010000086">
    <property type="protein sequence ID" value="MFC4196924.1"/>
    <property type="molecule type" value="Genomic_DNA"/>
</dbReference>